<dbReference type="RefSeq" id="XP_005821912.1">
    <property type="nucleotide sequence ID" value="XM_005821855.1"/>
</dbReference>
<dbReference type="KEGG" id="gtt:GUITHDRAFT_166112"/>
<dbReference type="PaxDb" id="55529-EKX34932"/>
<keyword evidence="5" id="KW-1185">Reference proteome</keyword>
<dbReference type="GeneID" id="17291696"/>
<dbReference type="HOGENOM" id="CLU_599145_0_0_1"/>
<dbReference type="AlphaFoldDB" id="L1IFT3"/>
<protein>
    <submittedName>
        <fullName evidence="3 4">Uncharacterized protein</fullName>
    </submittedName>
</protein>
<evidence type="ECO:0000256" key="1">
    <source>
        <dbReference type="SAM" id="MobiDB-lite"/>
    </source>
</evidence>
<name>L1IFT3_GUITC</name>
<evidence type="ECO:0000313" key="4">
    <source>
        <dbReference type="EnsemblProtists" id="EKX34932"/>
    </source>
</evidence>
<dbReference type="Proteomes" id="UP000011087">
    <property type="component" value="Unassembled WGS sequence"/>
</dbReference>
<feature type="region of interest" description="Disordered" evidence="1">
    <location>
        <begin position="1"/>
        <end position="21"/>
    </location>
</feature>
<feature type="transmembrane region" description="Helical" evidence="2">
    <location>
        <begin position="181"/>
        <end position="204"/>
    </location>
</feature>
<evidence type="ECO:0000256" key="2">
    <source>
        <dbReference type="SAM" id="Phobius"/>
    </source>
</evidence>
<keyword evidence="2" id="KW-1133">Transmembrane helix</keyword>
<sequence>MIKGSGEDEEPLLLPGEGDQLASIGEGKLSAKQLARMGAKQGSNETGTEKVKKAKKKKKKEASEVKRGKMFLDEFDARMREKIAMSISSRREDEGDSSYKTTSWNFEDSDVISSSEAASKVVRCSLCAGGPDVCEEQDVESGTMAVESGRFPSLWVESAGMMSITSTHILVLFSVAHCCSYMLADAALTFMVAFLIHSMTLYGLRRTQVILRAASRSSGNICHKVGDLVFCIFGQRFAFLADMLELLNEWLISAAILSFLVNVVQEVFPRISIFECGFFTSILTIVCTLRESIHQSYLRSRTERAALFLSVVFLAAAVATMSYFMRKRGNLADAFLPVSSQFSSNFTNHPIKLSANVTCSPWFSFDPIVRPRPLPPAPPAMDFGNFAQAVCCWLAVLNKCSRFLHLPLYRSGLTADGMHSQLRRILASQLLSFLVALMFSVLALLAMSLSLSVLAAG</sequence>
<proteinExistence type="predicted"/>
<dbReference type="EnsemblProtists" id="EKX34932">
    <property type="protein sequence ID" value="EKX34932"/>
    <property type="gene ID" value="GUITHDRAFT_166112"/>
</dbReference>
<feature type="transmembrane region" description="Helical" evidence="2">
    <location>
        <begin position="430"/>
        <end position="456"/>
    </location>
</feature>
<gene>
    <name evidence="3" type="ORF">GUITHDRAFT_166112</name>
</gene>
<organism evidence="3">
    <name type="scientific">Guillardia theta (strain CCMP2712)</name>
    <name type="common">Cryptophyte</name>
    <dbReference type="NCBI Taxonomy" id="905079"/>
    <lineage>
        <taxon>Eukaryota</taxon>
        <taxon>Cryptophyceae</taxon>
        <taxon>Pyrenomonadales</taxon>
        <taxon>Geminigeraceae</taxon>
        <taxon>Guillardia</taxon>
    </lineage>
</organism>
<reference evidence="5" key="2">
    <citation type="submission" date="2012-11" db="EMBL/GenBank/DDBJ databases">
        <authorList>
            <person name="Kuo A."/>
            <person name="Curtis B.A."/>
            <person name="Tanifuji G."/>
            <person name="Burki F."/>
            <person name="Gruber A."/>
            <person name="Irimia M."/>
            <person name="Maruyama S."/>
            <person name="Arias M.C."/>
            <person name="Ball S.G."/>
            <person name="Gile G.H."/>
            <person name="Hirakawa Y."/>
            <person name="Hopkins J.F."/>
            <person name="Rensing S.A."/>
            <person name="Schmutz J."/>
            <person name="Symeonidi A."/>
            <person name="Elias M."/>
            <person name="Eveleigh R.J."/>
            <person name="Herman E.K."/>
            <person name="Klute M.J."/>
            <person name="Nakayama T."/>
            <person name="Obornik M."/>
            <person name="Reyes-Prieto A."/>
            <person name="Armbrust E.V."/>
            <person name="Aves S.J."/>
            <person name="Beiko R.G."/>
            <person name="Coutinho P."/>
            <person name="Dacks J.B."/>
            <person name="Durnford D.G."/>
            <person name="Fast N.M."/>
            <person name="Green B.R."/>
            <person name="Grisdale C."/>
            <person name="Hempe F."/>
            <person name="Henrissat B."/>
            <person name="Hoppner M.P."/>
            <person name="Ishida K.-I."/>
            <person name="Kim E."/>
            <person name="Koreny L."/>
            <person name="Kroth P.G."/>
            <person name="Liu Y."/>
            <person name="Malik S.-B."/>
            <person name="Maier U.G."/>
            <person name="McRose D."/>
            <person name="Mock T."/>
            <person name="Neilson J.A."/>
            <person name="Onodera N.T."/>
            <person name="Poole A.M."/>
            <person name="Pritham E.J."/>
            <person name="Richards T.A."/>
            <person name="Rocap G."/>
            <person name="Roy S.W."/>
            <person name="Sarai C."/>
            <person name="Schaack S."/>
            <person name="Shirato S."/>
            <person name="Slamovits C.H."/>
            <person name="Spencer D.F."/>
            <person name="Suzuki S."/>
            <person name="Worden A.Z."/>
            <person name="Zauner S."/>
            <person name="Barry K."/>
            <person name="Bell C."/>
            <person name="Bharti A.K."/>
            <person name="Crow J.A."/>
            <person name="Grimwood J."/>
            <person name="Kramer R."/>
            <person name="Lindquist E."/>
            <person name="Lucas S."/>
            <person name="Salamov A."/>
            <person name="McFadden G.I."/>
            <person name="Lane C.E."/>
            <person name="Keeling P.J."/>
            <person name="Gray M.W."/>
            <person name="Grigoriev I.V."/>
            <person name="Archibald J.M."/>
        </authorList>
    </citation>
    <scope>NUCLEOTIDE SEQUENCE</scope>
    <source>
        <strain evidence="5">CCMP2712</strain>
    </source>
</reference>
<accession>L1IFT3</accession>
<feature type="region of interest" description="Disordered" evidence="1">
    <location>
        <begin position="36"/>
        <end position="64"/>
    </location>
</feature>
<evidence type="ECO:0000313" key="5">
    <source>
        <dbReference type="Proteomes" id="UP000011087"/>
    </source>
</evidence>
<dbReference type="EMBL" id="JH993100">
    <property type="protein sequence ID" value="EKX34932.1"/>
    <property type="molecule type" value="Genomic_DNA"/>
</dbReference>
<keyword evidence="2" id="KW-0812">Transmembrane</keyword>
<feature type="transmembrane region" description="Helical" evidence="2">
    <location>
        <begin position="305"/>
        <end position="325"/>
    </location>
</feature>
<evidence type="ECO:0000313" key="3">
    <source>
        <dbReference type="EMBL" id="EKX34932.1"/>
    </source>
</evidence>
<keyword evidence="2" id="KW-0472">Membrane</keyword>
<reference evidence="4" key="3">
    <citation type="submission" date="2016-03" db="UniProtKB">
        <authorList>
            <consortium name="EnsemblProtists"/>
        </authorList>
    </citation>
    <scope>IDENTIFICATION</scope>
</reference>
<reference evidence="3 5" key="1">
    <citation type="journal article" date="2012" name="Nature">
        <title>Algal genomes reveal evolutionary mosaicism and the fate of nucleomorphs.</title>
        <authorList>
            <consortium name="DOE Joint Genome Institute"/>
            <person name="Curtis B.A."/>
            <person name="Tanifuji G."/>
            <person name="Burki F."/>
            <person name="Gruber A."/>
            <person name="Irimia M."/>
            <person name="Maruyama S."/>
            <person name="Arias M.C."/>
            <person name="Ball S.G."/>
            <person name="Gile G.H."/>
            <person name="Hirakawa Y."/>
            <person name="Hopkins J.F."/>
            <person name="Kuo A."/>
            <person name="Rensing S.A."/>
            <person name="Schmutz J."/>
            <person name="Symeonidi A."/>
            <person name="Elias M."/>
            <person name="Eveleigh R.J."/>
            <person name="Herman E.K."/>
            <person name="Klute M.J."/>
            <person name="Nakayama T."/>
            <person name="Obornik M."/>
            <person name="Reyes-Prieto A."/>
            <person name="Armbrust E.V."/>
            <person name="Aves S.J."/>
            <person name="Beiko R.G."/>
            <person name="Coutinho P."/>
            <person name="Dacks J.B."/>
            <person name="Durnford D.G."/>
            <person name="Fast N.M."/>
            <person name="Green B.R."/>
            <person name="Grisdale C.J."/>
            <person name="Hempel F."/>
            <person name="Henrissat B."/>
            <person name="Hoppner M.P."/>
            <person name="Ishida K."/>
            <person name="Kim E."/>
            <person name="Koreny L."/>
            <person name="Kroth P.G."/>
            <person name="Liu Y."/>
            <person name="Malik S.B."/>
            <person name="Maier U.G."/>
            <person name="McRose D."/>
            <person name="Mock T."/>
            <person name="Neilson J.A."/>
            <person name="Onodera N.T."/>
            <person name="Poole A.M."/>
            <person name="Pritham E.J."/>
            <person name="Richards T.A."/>
            <person name="Rocap G."/>
            <person name="Roy S.W."/>
            <person name="Sarai C."/>
            <person name="Schaack S."/>
            <person name="Shirato S."/>
            <person name="Slamovits C.H."/>
            <person name="Spencer D.F."/>
            <person name="Suzuki S."/>
            <person name="Worden A.Z."/>
            <person name="Zauner S."/>
            <person name="Barry K."/>
            <person name="Bell C."/>
            <person name="Bharti A.K."/>
            <person name="Crow J.A."/>
            <person name="Grimwood J."/>
            <person name="Kramer R."/>
            <person name="Lindquist E."/>
            <person name="Lucas S."/>
            <person name="Salamov A."/>
            <person name="McFadden G.I."/>
            <person name="Lane C.E."/>
            <person name="Keeling P.J."/>
            <person name="Gray M.W."/>
            <person name="Grigoriev I.V."/>
            <person name="Archibald J.M."/>
        </authorList>
    </citation>
    <scope>NUCLEOTIDE SEQUENCE</scope>
    <source>
        <strain evidence="3 5">CCMP2712</strain>
    </source>
</reference>